<dbReference type="PANTHER" id="PTHR11040">
    <property type="entry name" value="ZINC/IRON TRANSPORTER"/>
    <property type="match status" value="1"/>
</dbReference>
<dbReference type="InterPro" id="IPR003689">
    <property type="entry name" value="ZIP"/>
</dbReference>
<keyword evidence="4 8" id="KW-0812">Transmembrane</keyword>
<evidence type="ECO:0000256" key="3">
    <source>
        <dbReference type="ARBA" id="ARBA00022475"/>
    </source>
</evidence>
<evidence type="ECO:0000256" key="8">
    <source>
        <dbReference type="SAM" id="Phobius"/>
    </source>
</evidence>
<evidence type="ECO:0000256" key="1">
    <source>
        <dbReference type="ARBA" id="ARBA00004651"/>
    </source>
</evidence>
<evidence type="ECO:0000313" key="9">
    <source>
        <dbReference type="EMBL" id="OLS03588.1"/>
    </source>
</evidence>
<keyword evidence="6 8" id="KW-1133">Transmembrane helix</keyword>
<dbReference type="GO" id="GO:0005886">
    <property type="term" value="C:plasma membrane"/>
    <property type="evidence" value="ECO:0007669"/>
    <property type="project" value="UniProtKB-SubCell"/>
</dbReference>
<keyword evidence="7 8" id="KW-0472">Membrane</keyword>
<name>A0A1U7M8R3_TISCR</name>
<feature type="transmembrane region" description="Helical" evidence="8">
    <location>
        <begin position="218"/>
        <end position="239"/>
    </location>
</feature>
<feature type="transmembrane region" description="Helical" evidence="8">
    <location>
        <begin position="65"/>
        <end position="85"/>
    </location>
</feature>
<comment type="caution">
    <text evidence="9">The sequence shown here is derived from an EMBL/GenBank/DDBJ whole genome shotgun (WGS) entry which is preliminary data.</text>
</comment>
<evidence type="ECO:0000256" key="4">
    <source>
        <dbReference type="ARBA" id="ARBA00022692"/>
    </source>
</evidence>
<gene>
    <name evidence="9" type="primary">zupT_2</name>
    <name evidence="9" type="ORF">TICRE_04450</name>
</gene>
<feature type="transmembrane region" description="Helical" evidence="8">
    <location>
        <begin position="129"/>
        <end position="150"/>
    </location>
</feature>
<keyword evidence="5" id="KW-0862">Zinc</keyword>
<evidence type="ECO:0000256" key="6">
    <source>
        <dbReference type="ARBA" id="ARBA00022989"/>
    </source>
</evidence>
<evidence type="ECO:0000256" key="2">
    <source>
        <dbReference type="ARBA" id="ARBA00006939"/>
    </source>
</evidence>
<feature type="transmembrane region" description="Helical" evidence="8">
    <location>
        <begin position="12"/>
        <end position="32"/>
    </location>
</feature>
<comment type="similarity">
    <text evidence="2">Belongs to the ZIP transporter (TC 2.A.5) family.</text>
</comment>
<dbReference type="Proteomes" id="UP000186112">
    <property type="component" value="Unassembled WGS sequence"/>
</dbReference>
<feature type="transmembrane region" description="Helical" evidence="8">
    <location>
        <begin position="97"/>
        <end position="114"/>
    </location>
</feature>
<evidence type="ECO:0000313" key="10">
    <source>
        <dbReference type="Proteomes" id="UP000186112"/>
    </source>
</evidence>
<dbReference type="AlphaFoldDB" id="A0A1U7M8R3"/>
<proteinExistence type="inferred from homology"/>
<organism evidence="9 10">
    <name type="scientific">Tissierella creatinophila DSM 6911</name>
    <dbReference type="NCBI Taxonomy" id="1123403"/>
    <lineage>
        <taxon>Bacteria</taxon>
        <taxon>Bacillati</taxon>
        <taxon>Bacillota</taxon>
        <taxon>Tissierellia</taxon>
        <taxon>Tissierellales</taxon>
        <taxon>Tissierellaceae</taxon>
        <taxon>Tissierella</taxon>
    </lineage>
</organism>
<dbReference type="Pfam" id="PF02535">
    <property type="entry name" value="Zip"/>
    <property type="match status" value="1"/>
</dbReference>
<feature type="transmembrane region" description="Helical" evidence="8">
    <location>
        <begin position="39"/>
        <end position="59"/>
    </location>
</feature>
<feature type="transmembrane region" description="Helical" evidence="8">
    <location>
        <begin position="185"/>
        <end position="206"/>
    </location>
</feature>
<accession>A0A1U7M8R3</accession>
<reference evidence="9 10" key="1">
    <citation type="submission" date="2016-02" db="EMBL/GenBank/DDBJ databases">
        <title>Genome sequence of Tissierella creatinophila DSM 6911.</title>
        <authorList>
            <person name="Poehlein A."/>
            <person name="Daniel R."/>
        </authorList>
    </citation>
    <scope>NUCLEOTIDE SEQUENCE [LARGE SCALE GENOMIC DNA]</scope>
    <source>
        <strain evidence="9 10">DSM 6911</strain>
    </source>
</reference>
<comment type="subcellular location">
    <subcellularLocation>
        <location evidence="1">Cell membrane</location>
        <topology evidence="1">Multi-pass membrane protein</topology>
    </subcellularLocation>
</comment>
<sequence length="240" mass="25527">MMVLKDILDVTLYGFIVGMLGTGLGGIFSLILGQNKKIFSFLLGLTGGFMMFIITFHLLPESFMLGGTWFTIISIILGVLFVIFVQSSLKYLNKSTTVISGLVLGISIAVHNFPEGLALGSSFFSLREFGFTLSLAMLLHNIPEGLAIAIPLKSKGVSPIKIVLFTALTGIPTGIGSFLGASVGMFSTTLISVCLAFAGGTMLYIIADEIMPEGKRLYSGKLSSLGVVAGFIVGIILYFK</sequence>
<keyword evidence="10" id="KW-1185">Reference proteome</keyword>
<feature type="transmembrane region" description="Helical" evidence="8">
    <location>
        <begin position="162"/>
        <end position="179"/>
    </location>
</feature>
<evidence type="ECO:0000256" key="7">
    <source>
        <dbReference type="ARBA" id="ARBA00023136"/>
    </source>
</evidence>
<dbReference type="PANTHER" id="PTHR11040:SF211">
    <property type="entry name" value="ZINC TRANSPORTER ZIP11"/>
    <property type="match status" value="1"/>
</dbReference>
<keyword evidence="3" id="KW-1003">Cell membrane</keyword>
<protein>
    <submittedName>
        <fullName evidence="9">Zinc transporter ZupT</fullName>
    </submittedName>
</protein>
<evidence type="ECO:0000256" key="5">
    <source>
        <dbReference type="ARBA" id="ARBA00022833"/>
    </source>
</evidence>
<dbReference type="EMBL" id="LTDM01000005">
    <property type="protein sequence ID" value="OLS03588.1"/>
    <property type="molecule type" value="Genomic_DNA"/>
</dbReference>
<dbReference type="GO" id="GO:0005385">
    <property type="term" value="F:zinc ion transmembrane transporter activity"/>
    <property type="evidence" value="ECO:0007669"/>
    <property type="project" value="TreeGrafter"/>
</dbReference>